<evidence type="ECO:0000256" key="5">
    <source>
        <dbReference type="ARBA" id="ARBA00022946"/>
    </source>
</evidence>
<evidence type="ECO:0000256" key="4">
    <source>
        <dbReference type="ARBA" id="ARBA00022723"/>
    </source>
</evidence>
<dbReference type="GO" id="GO:0046872">
    <property type="term" value="F:metal ion binding"/>
    <property type="evidence" value="ECO:0007669"/>
    <property type="project" value="UniProtKB-KW"/>
</dbReference>
<dbReference type="SUPFAM" id="SSF52518">
    <property type="entry name" value="Thiamin diphosphate-binding fold (THDP-binding)"/>
    <property type="match status" value="1"/>
</dbReference>
<dbReference type="FunFam" id="3.40.50.970:FF:000015">
    <property type="entry name" value="2-oxoisovalerate dehydrogenase subunit alpha"/>
    <property type="match status" value="1"/>
</dbReference>
<evidence type="ECO:0000259" key="13">
    <source>
        <dbReference type="Pfam" id="PF00676"/>
    </source>
</evidence>
<evidence type="ECO:0000256" key="11">
    <source>
        <dbReference type="ARBA" id="ARBA00051764"/>
    </source>
</evidence>
<evidence type="ECO:0000256" key="3">
    <source>
        <dbReference type="ARBA" id="ARBA00008646"/>
    </source>
</evidence>
<proteinExistence type="inferred from homology"/>
<evidence type="ECO:0000256" key="12">
    <source>
        <dbReference type="RuleBase" id="RU365014"/>
    </source>
</evidence>
<keyword evidence="7 12" id="KW-0560">Oxidoreductase</keyword>
<gene>
    <name evidence="14" type="primary">BCKDHA</name>
</gene>
<comment type="subunit">
    <text evidence="10">Heterotetramer of 2 alpha/BCKDHA and 2 beta chains/BCKDHB that forms the branched-chain alpha-keto acid decarboxylase (E1) component of the BCKD complex. The branched-chain alpha-ketoacid dehydrogenase is a large complex composed of three major building blocks E1, E2 and E3. It is organized around E2, a 24-meric cubic core composed of DBT, to which are associated 6 to 12 copies of E1, and approximately 6 copies of the dehydrogenase E3, a DLD dimer. Interacts with PPM1K.</text>
</comment>
<evidence type="ECO:0000256" key="1">
    <source>
        <dbReference type="ARBA" id="ARBA00001964"/>
    </source>
</evidence>
<keyword evidence="4" id="KW-0479">Metal-binding</keyword>
<dbReference type="PANTHER" id="PTHR43380:SF1">
    <property type="entry name" value="2-OXOISOVALERATE DEHYDROGENASE SUBUNIT ALPHA, MITOCHONDRIAL"/>
    <property type="match status" value="1"/>
</dbReference>
<name>A0A8C2STB9_COTJA</name>
<comment type="function">
    <text evidence="9">Together with BCKDHB forms the heterotetrameric E1 subunit of the mitochondrial branched-chain alpha-ketoacid dehydrogenase (BCKD) complex. The BCKD complex catalyzes the multi-step oxidative decarboxylation of alpha-ketoacids derived from the branched-chain amino-acids valine, leucine and isoleucine producing CO2 and acyl-CoA which is subsequently utilized to produce energy. The E1 subunit catalyzes the first step with the decarboxylation of the alpha-ketoacid forming an enzyme-product intermediate. A reductive acylation mediated by the lipoylamide cofactor of E2 extracts the acyl group from the E1 active site for the next step of the reaction.</text>
</comment>
<evidence type="ECO:0000256" key="8">
    <source>
        <dbReference type="ARBA" id="ARBA00023128"/>
    </source>
</evidence>
<organism evidence="14 15">
    <name type="scientific">Coturnix japonica</name>
    <name type="common">Japanese quail</name>
    <name type="synonym">Coturnix coturnix japonica</name>
    <dbReference type="NCBI Taxonomy" id="93934"/>
    <lineage>
        <taxon>Eukaryota</taxon>
        <taxon>Metazoa</taxon>
        <taxon>Chordata</taxon>
        <taxon>Craniata</taxon>
        <taxon>Vertebrata</taxon>
        <taxon>Euteleostomi</taxon>
        <taxon>Archelosauria</taxon>
        <taxon>Archosauria</taxon>
        <taxon>Dinosauria</taxon>
        <taxon>Saurischia</taxon>
        <taxon>Theropoda</taxon>
        <taxon>Coelurosauria</taxon>
        <taxon>Aves</taxon>
        <taxon>Neognathae</taxon>
        <taxon>Galloanserae</taxon>
        <taxon>Galliformes</taxon>
        <taxon>Phasianidae</taxon>
        <taxon>Perdicinae</taxon>
        <taxon>Coturnix</taxon>
    </lineage>
</organism>
<evidence type="ECO:0000256" key="7">
    <source>
        <dbReference type="ARBA" id="ARBA00023002"/>
    </source>
</evidence>
<keyword evidence="5" id="KW-0809">Transit peptide</keyword>
<comment type="catalytic activity">
    <reaction evidence="11">
        <text>N(6)-[(R)-lipoyl]-L-lysyl-[protein] + 3-methyl-2-oxobutanoate + H(+) = N(6)-[(R)-S(8)-2-methylpropanoyldihydrolipoyl]-L-lysyl-[protein] + CO2</text>
        <dbReference type="Rhea" id="RHEA:13457"/>
        <dbReference type="Rhea" id="RHEA-COMP:10474"/>
        <dbReference type="Rhea" id="RHEA-COMP:10497"/>
        <dbReference type="ChEBI" id="CHEBI:11851"/>
        <dbReference type="ChEBI" id="CHEBI:15378"/>
        <dbReference type="ChEBI" id="CHEBI:16526"/>
        <dbReference type="ChEBI" id="CHEBI:83099"/>
        <dbReference type="ChEBI" id="CHEBI:83142"/>
        <dbReference type="EC" id="1.2.4.4"/>
    </reaction>
    <physiologicalReaction direction="left-to-right" evidence="11">
        <dbReference type="Rhea" id="RHEA:13458"/>
    </physiologicalReaction>
</comment>
<dbReference type="AlphaFoldDB" id="A0A8C2STB9"/>
<dbReference type="PANTHER" id="PTHR43380">
    <property type="entry name" value="2-OXOISOVALERATE DEHYDROGENASE SUBUNIT ALPHA, MITOCHONDRIAL"/>
    <property type="match status" value="1"/>
</dbReference>
<comment type="similarity">
    <text evidence="3 12">Belongs to the BCKDHA family.</text>
</comment>
<dbReference type="InterPro" id="IPR050771">
    <property type="entry name" value="Alpha-ketoacid_DH_E1_comp"/>
</dbReference>
<keyword evidence="8" id="KW-0496">Mitochondrion</keyword>
<comment type="cofactor">
    <cofactor evidence="1 12">
        <name>thiamine diphosphate</name>
        <dbReference type="ChEBI" id="CHEBI:58937"/>
    </cofactor>
</comment>
<evidence type="ECO:0000313" key="15">
    <source>
        <dbReference type="Proteomes" id="UP000694412"/>
    </source>
</evidence>
<evidence type="ECO:0000256" key="2">
    <source>
        <dbReference type="ARBA" id="ARBA00004305"/>
    </source>
</evidence>
<dbReference type="Gene3D" id="3.40.50.970">
    <property type="match status" value="1"/>
</dbReference>
<dbReference type="Proteomes" id="UP000694412">
    <property type="component" value="Unassembled WGS sequence"/>
</dbReference>
<keyword evidence="6" id="KW-0630">Potassium</keyword>
<keyword evidence="15" id="KW-1185">Reference proteome</keyword>
<dbReference type="GO" id="GO:0005759">
    <property type="term" value="C:mitochondrial matrix"/>
    <property type="evidence" value="ECO:0007669"/>
    <property type="project" value="UniProtKB-SubCell"/>
</dbReference>
<sequence>MSPCVIPVSPYSTPMSLHCILMTLYPILMSPYPTLISLHPTPMSPCPHIAPPCPRIPPPCPHIPSPCPHIPSPCPHIPPPCPHIPLPYPYIPLSIPTNPPKHFLSVRVWVGTGSLFGSVAFRTFYYHGMTPITPQRDFPSLEEKPQFPGASAEFVDRLEFIQPNVISGIPVYRVMDRQGHIINPSQDPQGRISFYMTNYGEEGTHVGSAAALDDTDLVFGQYREAGVLMYRGYPLDLFMAQCYGNASDPGRGRQMPVHYGCRERHFVTISSPLATQIPQAVGAAYAIKRADTSRAVICYFGEGAASEGDAHAGFNFAATLECPIIFFCRNNGYAISTPTSEQYRGDGIAARGPGYGLLSIRVDGNDVFAVYNATKEARRRAVAENQPFLIEAMTYRIGHHSTSDDSSAYRSVDEVNYWDKQDHPISRLRHYMQGRGWWDEEQEKGWRKSSRRKVMEAFEQAERKPKPNPQHLFTDVYREMPPNLQRQRAALERHLQHYGEHYPMELYEK</sequence>
<dbReference type="Ensembl" id="ENSCJPT00005005354.1">
    <property type="protein sequence ID" value="ENSCJPP00005002931.1"/>
    <property type="gene ID" value="ENSCJPG00005003201.1"/>
</dbReference>
<dbReference type="InterPro" id="IPR029061">
    <property type="entry name" value="THDP-binding"/>
</dbReference>
<feature type="domain" description="Dehydrogenase E1 component" evidence="13">
    <location>
        <begin position="187"/>
        <end position="469"/>
    </location>
</feature>
<comment type="subcellular location">
    <subcellularLocation>
        <location evidence="2">Mitochondrion matrix</location>
    </subcellularLocation>
</comment>
<dbReference type="EC" id="1.2.4.4" evidence="12"/>
<evidence type="ECO:0000256" key="9">
    <source>
        <dbReference type="ARBA" id="ARBA00037052"/>
    </source>
</evidence>
<reference evidence="14" key="1">
    <citation type="submission" date="2025-08" db="UniProtKB">
        <authorList>
            <consortium name="Ensembl"/>
        </authorList>
    </citation>
    <scope>IDENTIFICATION</scope>
</reference>
<dbReference type="GeneTree" id="ENSGT00530000063174"/>
<dbReference type="Pfam" id="PF00676">
    <property type="entry name" value="E1_dh"/>
    <property type="match status" value="1"/>
</dbReference>
<comment type="function">
    <text evidence="12">The branched-chain alpha-keto dehydrogenase complex catalyzes the overall conversion of alpha-keto acids to acyl-CoA and CO(2). It contains multiple copies of three enzymatic components: branched-chain alpha-keto acid decarboxylase (E1), lipoamide acyltransferase (E2) and lipoamide dehydrogenase (E3).</text>
</comment>
<dbReference type="GO" id="GO:0003863">
    <property type="term" value="F:branched-chain 2-oxo acid dehydrogenase activity"/>
    <property type="evidence" value="ECO:0007669"/>
    <property type="project" value="UniProtKB-EC"/>
</dbReference>
<evidence type="ECO:0000256" key="6">
    <source>
        <dbReference type="ARBA" id="ARBA00022958"/>
    </source>
</evidence>
<protein>
    <recommendedName>
        <fullName evidence="12">2-oxoisovalerate dehydrogenase subunit alpha</fullName>
        <ecNumber evidence="12">1.2.4.4</ecNumber>
    </recommendedName>
    <alternativeName>
        <fullName evidence="12">Branched-chain alpha-keto acid dehydrogenase E1 component alpha chain</fullName>
    </alternativeName>
</protein>
<dbReference type="InterPro" id="IPR001017">
    <property type="entry name" value="DH_E1"/>
</dbReference>
<keyword evidence="12" id="KW-0786">Thiamine pyrophosphate</keyword>
<dbReference type="CDD" id="cd02000">
    <property type="entry name" value="TPP_E1_PDC_ADC_BCADC"/>
    <property type="match status" value="1"/>
</dbReference>
<evidence type="ECO:0000313" key="14">
    <source>
        <dbReference type="Ensembl" id="ENSCJPP00005002931.1"/>
    </source>
</evidence>
<dbReference type="GO" id="GO:0009083">
    <property type="term" value="P:branched-chain amino acid catabolic process"/>
    <property type="evidence" value="ECO:0007669"/>
    <property type="project" value="TreeGrafter"/>
</dbReference>
<evidence type="ECO:0000256" key="10">
    <source>
        <dbReference type="ARBA" id="ARBA00047149"/>
    </source>
</evidence>
<reference evidence="14" key="2">
    <citation type="submission" date="2025-09" db="UniProtKB">
        <authorList>
            <consortium name="Ensembl"/>
        </authorList>
    </citation>
    <scope>IDENTIFICATION</scope>
</reference>
<accession>A0A8C2STB9</accession>